<feature type="transmembrane region" description="Helical" evidence="1">
    <location>
        <begin position="326"/>
        <end position="344"/>
    </location>
</feature>
<keyword evidence="1" id="KW-0812">Transmembrane</keyword>
<proteinExistence type="predicted"/>
<name>A0A1G4IK90_TRYEQ</name>
<keyword evidence="1" id="KW-1133">Transmembrane helix</keyword>
<evidence type="ECO:0000256" key="1">
    <source>
        <dbReference type="SAM" id="Phobius"/>
    </source>
</evidence>
<sequence length="422" mass="46503">MMELIGCPAVAVLTCFYWVASHLVLLLRVALPRFSVIVRYGGRCVTSESICSGFASWIQSSRDYAKRTVGMWKSERLSRAVFHCTAILEGSILCRIRVSRKLSFCAFYVAGIVSIVLILILMDGGHCSPIVEGMTVYSDGLNHSAVAFLVSYAGRPLLAFLMHCTVRLLECLFLHRFRGGSDDCVTGFAAVAGCSFYVFASCSSGVILPCTERSPLVIGGQRVVNGMTEASPFFPTFALAVDALFVLHTVFQVTQVYHHWVLAELRRKPVGTSVLKGEHCSVGRCKTTPKGVSEEGRIGDGSAVLYHFPRIALFKYVQEPHYACEVAMYAVNAISICLIVYNRSLPSGGTGREIGDEFSVGSEVVPLLCATCLPPLGVLFFSLFNLAITAREHRRFWECVNARRGDGERELIPKWDLFYGVW</sequence>
<dbReference type="PANTHER" id="PTHR10556:SF35">
    <property type="entry name" value="3-OXO-5-ALPHA-STEROID 4-DEHYDROGENASE FAMILY PROTEIN"/>
    <property type="match status" value="1"/>
</dbReference>
<evidence type="ECO:0000313" key="2">
    <source>
        <dbReference type="EMBL" id="SCU72918.1"/>
    </source>
</evidence>
<protein>
    <recommendedName>
        <fullName evidence="4">Polyprenol reductase</fullName>
    </recommendedName>
</protein>
<dbReference type="EMBL" id="CZPT02001928">
    <property type="protein sequence ID" value="SCU72918.1"/>
    <property type="molecule type" value="Genomic_DNA"/>
</dbReference>
<dbReference type="GO" id="GO:0016491">
    <property type="term" value="F:oxidoreductase activity"/>
    <property type="evidence" value="ECO:0007669"/>
    <property type="project" value="TreeGrafter"/>
</dbReference>
<reference evidence="2" key="1">
    <citation type="submission" date="2016-09" db="EMBL/GenBank/DDBJ databases">
        <authorList>
            <person name="Hebert L."/>
            <person name="Moumen B."/>
        </authorList>
    </citation>
    <scope>NUCLEOTIDE SEQUENCE [LARGE SCALE GENOMIC DNA]</scope>
    <source>
        <strain evidence="2">OVI</strain>
    </source>
</reference>
<feature type="transmembrane region" description="Helical" evidence="1">
    <location>
        <begin position="364"/>
        <end position="388"/>
    </location>
</feature>
<feature type="transmembrane region" description="Helical" evidence="1">
    <location>
        <begin position="145"/>
        <end position="169"/>
    </location>
</feature>
<dbReference type="AlphaFoldDB" id="A0A1G4IK90"/>
<dbReference type="InterPro" id="IPR039357">
    <property type="entry name" value="SRD5A/TECR"/>
</dbReference>
<organism evidence="2 3">
    <name type="scientific">Trypanosoma equiperdum</name>
    <dbReference type="NCBI Taxonomy" id="5694"/>
    <lineage>
        <taxon>Eukaryota</taxon>
        <taxon>Discoba</taxon>
        <taxon>Euglenozoa</taxon>
        <taxon>Kinetoplastea</taxon>
        <taxon>Metakinetoplastina</taxon>
        <taxon>Trypanosomatida</taxon>
        <taxon>Trypanosomatidae</taxon>
        <taxon>Trypanosoma</taxon>
    </lineage>
</organism>
<comment type="caution">
    <text evidence="2">The sequence shown here is derived from an EMBL/GenBank/DDBJ whole genome shotgun (WGS) entry which is preliminary data.</text>
</comment>
<accession>A0A1G4IK90</accession>
<feature type="transmembrane region" description="Helical" evidence="1">
    <location>
        <begin position="105"/>
        <end position="125"/>
    </location>
</feature>
<dbReference type="VEuPathDB" id="TriTrypDB:TEOVI_000450200"/>
<keyword evidence="1" id="KW-0472">Membrane</keyword>
<dbReference type="RefSeq" id="XP_067083368.1">
    <property type="nucleotide sequence ID" value="XM_067227267.1"/>
</dbReference>
<feature type="transmembrane region" description="Helical" evidence="1">
    <location>
        <begin position="6"/>
        <end position="31"/>
    </location>
</feature>
<keyword evidence="3" id="KW-1185">Reference proteome</keyword>
<dbReference type="GeneID" id="92378442"/>
<dbReference type="Proteomes" id="UP000195570">
    <property type="component" value="Unassembled WGS sequence"/>
</dbReference>
<evidence type="ECO:0008006" key="4">
    <source>
        <dbReference type="Google" id="ProtNLM"/>
    </source>
</evidence>
<evidence type="ECO:0000313" key="3">
    <source>
        <dbReference type="Proteomes" id="UP000195570"/>
    </source>
</evidence>
<gene>
    <name evidence="2" type="ORF">TEOVI_000450200</name>
</gene>
<dbReference type="PANTHER" id="PTHR10556">
    <property type="entry name" value="3-OXO-5-ALPHA-STEROID 4-DEHYDROGENASE"/>
    <property type="match status" value="1"/>
</dbReference>